<accession>A0A517NB95</accession>
<protein>
    <recommendedName>
        <fullName evidence="12">Methylenetetrahydrofolate reductase</fullName>
        <ecNumber evidence="12">1.5.1.54</ecNumber>
    </recommendedName>
</protein>
<dbReference type="RefSeq" id="WP_145170007.1">
    <property type="nucleotide sequence ID" value="NZ_CP036525.1"/>
</dbReference>
<keyword evidence="5 12" id="KW-0285">Flavoprotein</keyword>
<dbReference type="SUPFAM" id="SSF51730">
    <property type="entry name" value="FAD-linked oxidoreductase"/>
    <property type="match status" value="1"/>
</dbReference>
<evidence type="ECO:0000313" key="13">
    <source>
        <dbReference type="EMBL" id="QDT04406.1"/>
    </source>
</evidence>
<dbReference type="EC" id="1.5.1.54" evidence="12"/>
<dbReference type="AlphaFoldDB" id="A0A517NB95"/>
<evidence type="ECO:0000256" key="8">
    <source>
        <dbReference type="ARBA" id="ARBA00023027"/>
    </source>
</evidence>
<keyword evidence="6 12" id="KW-0274">FAD</keyword>
<name>A0A517NB95_9BACT</name>
<dbReference type="Pfam" id="PF02219">
    <property type="entry name" value="MTHFR"/>
    <property type="match status" value="1"/>
</dbReference>
<sequence length="289" mass="31786">MSLISHYKDSRCAISFELFPPKTAQGLESLADNVRRLCEFKPSYFTCTYGAGGSTRGTTLSVLAKVREITNLPVASHLTCVGSTVEELESYLNEATAQGTDYIVALRGDPPKGTEEFVAVEGGLRYANELVELIHSKFSNLGIAVAGYPEVHQESPDAKTDLENLKRKVDAGADIIITQLFYDNIDYFRFRDRCVAAGINVPIVPGILPVTNFKQAQRIATMCKARIPYDLEKAMDATEDADEQFRIGVEHARMQTVNLVENDVPGIHYYVLNKSDAATALLDGLQLVS</sequence>
<comment type="catalytic activity">
    <reaction evidence="11">
        <text>(6S)-5-methyl-5,6,7,8-tetrahydrofolate + NAD(+) = (6R)-5,10-methylene-5,6,7,8-tetrahydrofolate + NADH + H(+)</text>
        <dbReference type="Rhea" id="RHEA:19821"/>
        <dbReference type="ChEBI" id="CHEBI:15378"/>
        <dbReference type="ChEBI" id="CHEBI:15636"/>
        <dbReference type="ChEBI" id="CHEBI:18608"/>
        <dbReference type="ChEBI" id="CHEBI:57540"/>
        <dbReference type="ChEBI" id="CHEBI:57945"/>
        <dbReference type="EC" id="1.5.1.54"/>
    </reaction>
    <physiologicalReaction direction="right-to-left" evidence="11">
        <dbReference type="Rhea" id="RHEA:19823"/>
    </physiologicalReaction>
</comment>
<dbReference type="GO" id="GO:0009086">
    <property type="term" value="P:methionine biosynthetic process"/>
    <property type="evidence" value="ECO:0007669"/>
    <property type="project" value="UniProtKB-KW"/>
</dbReference>
<comment type="pathway">
    <text evidence="2 12">One-carbon metabolism; tetrahydrofolate interconversion.</text>
</comment>
<keyword evidence="8" id="KW-0520">NAD</keyword>
<dbReference type="InterPro" id="IPR029041">
    <property type="entry name" value="FAD-linked_oxidoreductase-like"/>
</dbReference>
<dbReference type="CDD" id="cd00537">
    <property type="entry name" value="MTHFR"/>
    <property type="match status" value="1"/>
</dbReference>
<evidence type="ECO:0000256" key="12">
    <source>
        <dbReference type="RuleBase" id="RU003862"/>
    </source>
</evidence>
<comment type="pathway">
    <text evidence="10">Amino-acid biosynthesis; L-methionine biosynthesis via de novo pathway.</text>
</comment>
<dbReference type="OrthoDB" id="9812555at2"/>
<evidence type="ECO:0000256" key="5">
    <source>
        <dbReference type="ARBA" id="ARBA00022630"/>
    </source>
</evidence>
<dbReference type="PANTHER" id="PTHR45754:SF3">
    <property type="entry name" value="METHYLENETETRAHYDROFOLATE REDUCTASE (NADPH)"/>
    <property type="match status" value="1"/>
</dbReference>
<comment type="similarity">
    <text evidence="3 12">Belongs to the methylenetetrahydrofolate reductase family.</text>
</comment>
<dbReference type="Gene3D" id="3.20.20.220">
    <property type="match status" value="1"/>
</dbReference>
<evidence type="ECO:0000256" key="2">
    <source>
        <dbReference type="ARBA" id="ARBA00004777"/>
    </source>
</evidence>
<evidence type="ECO:0000256" key="9">
    <source>
        <dbReference type="ARBA" id="ARBA00023167"/>
    </source>
</evidence>
<dbReference type="GO" id="GO:0005829">
    <property type="term" value="C:cytosol"/>
    <property type="evidence" value="ECO:0007669"/>
    <property type="project" value="InterPro"/>
</dbReference>
<evidence type="ECO:0000256" key="10">
    <source>
        <dbReference type="ARBA" id="ARBA00034478"/>
    </source>
</evidence>
<dbReference type="GO" id="GO:0106312">
    <property type="term" value="F:methylenetetrahydrofolate reductase (NADH) activity"/>
    <property type="evidence" value="ECO:0007669"/>
    <property type="project" value="UniProtKB-EC"/>
</dbReference>
<dbReference type="InterPro" id="IPR003171">
    <property type="entry name" value="Mehydrof_redctse-like"/>
</dbReference>
<evidence type="ECO:0000313" key="14">
    <source>
        <dbReference type="Proteomes" id="UP000318538"/>
    </source>
</evidence>
<keyword evidence="4" id="KW-0028">Amino-acid biosynthesis</keyword>
<reference evidence="13 14" key="1">
    <citation type="submission" date="2019-02" db="EMBL/GenBank/DDBJ databases">
        <title>Deep-cultivation of Planctomycetes and their phenomic and genomic characterization uncovers novel biology.</title>
        <authorList>
            <person name="Wiegand S."/>
            <person name="Jogler M."/>
            <person name="Boedeker C."/>
            <person name="Pinto D."/>
            <person name="Vollmers J."/>
            <person name="Rivas-Marin E."/>
            <person name="Kohn T."/>
            <person name="Peeters S.H."/>
            <person name="Heuer A."/>
            <person name="Rast P."/>
            <person name="Oberbeckmann S."/>
            <person name="Bunk B."/>
            <person name="Jeske O."/>
            <person name="Meyerdierks A."/>
            <person name="Storesund J.E."/>
            <person name="Kallscheuer N."/>
            <person name="Luecker S."/>
            <person name="Lage O.M."/>
            <person name="Pohl T."/>
            <person name="Merkel B.J."/>
            <person name="Hornburger P."/>
            <person name="Mueller R.-W."/>
            <person name="Bruemmer F."/>
            <person name="Labrenz M."/>
            <person name="Spormann A.M."/>
            <person name="Op den Camp H."/>
            <person name="Overmann J."/>
            <person name="Amann R."/>
            <person name="Jetten M.S.M."/>
            <person name="Mascher T."/>
            <person name="Medema M.H."/>
            <person name="Devos D.P."/>
            <person name="Kaster A.-K."/>
            <person name="Ovreas L."/>
            <person name="Rohde M."/>
            <person name="Galperin M.Y."/>
            <person name="Jogler C."/>
        </authorList>
    </citation>
    <scope>NUCLEOTIDE SEQUENCE [LARGE SCALE GENOMIC DNA]</scope>
    <source>
        <strain evidence="13 14">K22_7</strain>
    </source>
</reference>
<evidence type="ECO:0000256" key="4">
    <source>
        <dbReference type="ARBA" id="ARBA00022605"/>
    </source>
</evidence>
<dbReference type="KEGG" id="rlc:K227x_27970"/>
<dbReference type="UniPathway" id="UPA00193"/>
<evidence type="ECO:0000256" key="7">
    <source>
        <dbReference type="ARBA" id="ARBA00023002"/>
    </source>
</evidence>
<dbReference type="GO" id="GO:0071949">
    <property type="term" value="F:FAD binding"/>
    <property type="evidence" value="ECO:0007669"/>
    <property type="project" value="TreeGrafter"/>
</dbReference>
<dbReference type="InterPro" id="IPR004620">
    <property type="entry name" value="MTHF_reductase_bac"/>
</dbReference>
<dbReference type="NCBIfam" id="TIGR00676">
    <property type="entry name" value="fadh2"/>
    <property type="match status" value="1"/>
</dbReference>
<dbReference type="Proteomes" id="UP000318538">
    <property type="component" value="Chromosome"/>
</dbReference>
<proteinExistence type="inferred from homology"/>
<evidence type="ECO:0000256" key="1">
    <source>
        <dbReference type="ARBA" id="ARBA00001974"/>
    </source>
</evidence>
<comment type="cofactor">
    <cofactor evidence="1 12">
        <name>FAD</name>
        <dbReference type="ChEBI" id="CHEBI:57692"/>
    </cofactor>
</comment>
<dbReference type="GO" id="GO:0035999">
    <property type="term" value="P:tetrahydrofolate interconversion"/>
    <property type="evidence" value="ECO:0007669"/>
    <property type="project" value="UniProtKB-UniPathway"/>
</dbReference>
<gene>
    <name evidence="13" type="primary">metF</name>
    <name evidence="13" type="ORF">K227x_27970</name>
</gene>
<keyword evidence="9" id="KW-0486">Methionine biosynthesis</keyword>
<dbReference type="EMBL" id="CP036525">
    <property type="protein sequence ID" value="QDT04406.1"/>
    <property type="molecule type" value="Genomic_DNA"/>
</dbReference>
<dbReference type="PANTHER" id="PTHR45754">
    <property type="entry name" value="METHYLENETETRAHYDROFOLATE REDUCTASE"/>
    <property type="match status" value="1"/>
</dbReference>
<evidence type="ECO:0000256" key="6">
    <source>
        <dbReference type="ARBA" id="ARBA00022827"/>
    </source>
</evidence>
<keyword evidence="7 12" id="KW-0560">Oxidoreductase</keyword>
<keyword evidence="14" id="KW-1185">Reference proteome</keyword>
<organism evidence="13 14">
    <name type="scientific">Rubripirellula lacrimiformis</name>
    <dbReference type="NCBI Taxonomy" id="1930273"/>
    <lineage>
        <taxon>Bacteria</taxon>
        <taxon>Pseudomonadati</taxon>
        <taxon>Planctomycetota</taxon>
        <taxon>Planctomycetia</taxon>
        <taxon>Pirellulales</taxon>
        <taxon>Pirellulaceae</taxon>
        <taxon>Rubripirellula</taxon>
    </lineage>
</organism>
<evidence type="ECO:0000256" key="3">
    <source>
        <dbReference type="ARBA" id="ARBA00006743"/>
    </source>
</evidence>
<evidence type="ECO:0000256" key="11">
    <source>
        <dbReference type="ARBA" id="ARBA00048628"/>
    </source>
</evidence>